<name>A0A563E128_9MICO</name>
<reference evidence="1 2" key="1">
    <citation type="submission" date="2019-05" db="EMBL/GenBank/DDBJ databases">
        <authorList>
            <person name="Lee S.D."/>
        </authorList>
    </citation>
    <scope>NUCLEOTIDE SEQUENCE [LARGE SCALE GENOMIC DNA]</scope>
    <source>
        <strain evidence="1 2">C5-26</strain>
    </source>
</reference>
<keyword evidence="2" id="KW-1185">Reference proteome</keyword>
<dbReference type="OrthoDB" id="8479279at2"/>
<dbReference type="RefSeq" id="WP_146316937.1">
    <property type="nucleotide sequence ID" value="NZ_VCQV01000014.1"/>
</dbReference>
<comment type="caution">
    <text evidence="1">The sequence shown here is derived from an EMBL/GenBank/DDBJ whole genome shotgun (WGS) entry which is preliminary data.</text>
</comment>
<dbReference type="EMBL" id="VCQV01000014">
    <property type="protein sequence ID" value="TWP36095.1"/>
    <property type="molecule type" value="Genomic_DNA"/>
</dbReference>
<protein>
    <submittedName>
        <fullName evidence="1">Uncharacterized protein</fullName>
    </submittedName>
</protein>
<accession>A0A563E128</accession>
<sequence length="664" mass="72262">MPTISMQVFIHNETSATLTRMSDNVPGGKWGARRPPESIAPFSTATMGSQSAGFMTGTEARTTYQIGGYPGNTLYVHWDNPFKGSTGCNTNTDIGHYAFFTVTQGNHGVAHFYLRDAGRVATDFLPSRDAFKFTNSWPDVPYSLPPLRGSILDFKYGTAANGLCGGMCLAAADYFAAGMQIPGTVNPPAGEQDPLFLHLVDRLFDTFSVENVTLLLKLMNPLYPDTDENVLSVLGLAAGRAAVMAHQEWPLVRADIDAGRPALLTLQTVKSLLPWDVGKCHQVLVYAYEAHAHQVTLQVYDPNTPGSETGCDEVSMTFDDGDVAHRNVVRHNINVFEDGSATPRPIYSFFRVGYTPKVPRVATPPRVTAAQVQARHVSLAAADAEVLESVPHRSGTKMFPLPHCEPRQFPFTISLERQRQRVTATAIGFIAPRFEWMISGVLVPDGVNKEIVVETYTNAWLYEVTSLADSWLPLASKETVSVVTNGAQLTLENSLGSSNFAVEVQVRCRESGEIGGRQPADATVEASLEGTPERVDGLDDARLGCIVAFLKEQLRGATRQLPAVAAVADTLLSQLGRPADPLWDPDPVRARLLPRLATLDPLRVQLTNEHLAAATQSPVSRLRIRQSEDIRTIDVHDIGSVAEQAQLAADLSRIGDVLARRNLG</sequence>
<proteinExistence type="predicted"/>
<gene>
    <name evidence="1" type="ORF">FGL98_11645</name>
</gene>
<dbReference type="Proteomes" id="UP000320244">
    <property type="component" value="Unassembled WGS sequence"/>
</dbReference>
<organism evidence="1 2">
    <name type="scientific">Leekyejoonella antrihumi</name>
    <dbReference type="NCBI Taxonomy" id="1660198"/>
    <lineage>
        <taxon>Bacteria</taxon>
        <taxon>Bacillati</taxon>
        <taxon>Actinomycetota</taxon>
        <taxon>Actinomycetes</taxon>
        <taxon>Micrococcales</taxon>
        <taxon>Dermacoccaceae</taxon>
        <taxon>Leekyejoonella</taxon>
    </lineage>
</organism>
<evidence type="ECO:0000313" key="2">
    <source>
        <dbReference type="Proteomes" id="UP000320244"/>
    </source>
</evidence>
<evidence type="ECO:0000313" key="1">
    <source>
        <dbReference type="EMBL" id="TWP36095.1"/>
    </source>
</evidence>
<reference evidence="1 2" key="2">
    <citation type="submission" date="2019-08" db="EMBL/GenBank/DDBJ databases">
        <title>Jejuicoccus antrihumi gen. nov., sp. nov., a new member of the family Dermacoccaceae isolated from a cave.</title>
        <authorList>
            <person name="Schumann P."/>
            <person name="Kim I.S."/>
        </authorList>
    </citation>
    <scope>NUCLEOTIDE SEQUENCE [LARGE SCALE GENOMIC DNA]</scope>
    <source>
        <strain evidence="1 2">C5-26</strain>
    </source>
</reference>
<dbReference type="AlphaFoldDB" id="A0A563E128"/>
<dbReference type="Gene3D" id="2.60.270.50">
    <property type="match status" value="1"/>
</dbReference>